<dbReference type="Gene3D" id="3.40.50.2300">
    <property type="match status" value="1"/>
</dbReference>
<sequence>MEAAVKTVLAWVNNLMFSVRIGEVASQLGGHVILVSSNEEIIEKLEIHPSLVILDLTAVSGGWQETVAKAKETGVPVLAYGPHVNVDARRAAEEAGCDEVVANSKLTLELPNLLAKYLTNAQASY</sequence>
<organism evidence="1 2">
    <name type="scientific">Tumebacillus avium</name>
    <dbReference type="NCBI Taxonomy" id="1903704"/>
    <lineage>
        <taxon>Bacteria</taxon>
        <taxon>Bacillati</taxon>
        <taxon>Bacillota</taxon>
        <taxon>Bacilli</taxon>
        <taxon>Bacillales</taxon>
        <taxon>Alicyclobacillaceae</taxon>
        <taxon>Tumebacillus</taxon>
    </lineage>
</organism>
<dbReference type="OrthoDB" id="2381693at2"/>
<protein>
    <recommendedName>
        <fullName evidence="3">Response regulatory domain-containing protein</fullName>
    </recommendedName>
</protein>
<reference evidence="2" key="1">
    <citation type="submission" date="2017-05" db="EMBL/GenBank/DDBJ databases">
        <authorList>
            <person name="Sung H."/>
        </authorList>
    </citation>
    <scope>NUCLEOTIDE SEQUENCE [LARGE SCALE GENOMIC DNA]</scope>
    <source>
        <strain evidence="2">AR23208</strain>
    </source>
</reference>
<dbReference type="SUPFAM" id="SSF52172">
    <property type="entry name" value="CheY-like"/>
    <property type="match status" value="1"/>
</dbReference>
<keyword evidence="2" id="KW-1185">Reference proteome</keyword>
<dbReference type="Proteomes" id="UP000195437">
    <property type="component" value="Chromosome"/>
</dbReference>
<gene>
    <name evidence="1" type="ORF">CBW65_01015</name>
</gene>
<dbReference type="AlphaFoldDB" id="A0A1Y0IH45"/>
<proteinExistence type="predicted"/>
<name>A0A1Y0IH45_9BACL</name>
<evidence type="ECO:0000313" key="1">
    <source>
        <dbReference type="EMBL" id="ARU59787.1"/>
    </source>
</evidence>
<dbReference type="EMBL" id="CP021434">
    <property type="protein sequence ID" value="ARU59787.1"/>
    <property type="molecule type" value="Genomic_DNA"/>
</dbReference>
<dbReference type="RefSeq" id="WP_087455175.1">
    <property type="nucleotide sequence ID" value="NZ_CP021434.1"/>
</dbReference>
<dbReference type="KEGG" id="tum:CBW65_01015"/>
<evidence type="ECO:0008006" key="3">
    <source>
        <dbReference type="Google" id="ProtNLM"/>
    </source>
</evidence>
<accession>A0A1Y0IH45</accession>
<dbReference type="InterPro" id="IPR011006">
    <property type="entry name" value="CheY-like_superfamily"/>
</dbReference>
<evidence type="ECO:0000313" key="2">
    <source>
        <dbReference type="Proteomes" id="UP000195437"/>
    </source>
</evidence>